<dbReference type="OrthoDB" id="6428908at2759"/>
<feature type="region of interest" description="Disordered" evidence="1">
    <location>
        <begin position="1421"/>
        <end position="1469"/>
    </location>
</feature>
<feature type="compositionally biased region" description="Basic and acidic residues" evidence="1">
    <location>
        <begin position="168"/>
        <end position="183"/>
    </location>
</feature>
<reference evidence="2" key="2">
    <citation type="submission" date="2020-01" db="EMBL/GenBank/DDBJ databases">
        <authorList>
            <person name="Korhonen P.K.K."/>
            <person name="Guangxu M.G."/>
            <person name="Wang T.W."/>
            <person name="Stroehlein A.J.S."/>
            <person name="Young N.D."/>
            <person name="Ang C.-S.A."/>
            <person name="Fernando D.W.F."/>
            <person name="Lu H.L."/>
            <person name="Taylor S.T."/>
            <person name="Ehtesham M.E.M."/>
            <person name="Najaraj S.H.N."/>
            <person name="Harsha G.H.G."/>
            <person name="Madugundu A.M."/>
            <person name="Renuse S.R."/>
            <person name="Holt D.H."/>
            <person name="Pandey A.P."/>
            <person name="Papenfuss A.P."/>
            <person name="Gasser R.B.G."/>
            <person name="Fischer K.F."/>
        </authorList>
    </citation>
    <scope>NUCLEOTIDE SEQUENCE</scope>
    <source>
        <strain evidence="2">SSS_KF_BRIS2020</strain>
    </source>
</reference>
<feature type="compositionally biased region" description="Acidic residues" evidence="1">
    <location>
        <begin position="1011"/>
        <end position="1022"/>
    </location>
</feature>
<evidence type="ECO:0000313" key="2">
    <source>
        <dbReference type="EMBL" id="KAF7494906.1"/>
    </source>
</evidence>
<keyword evidence="4" id="KW-1185">Reference proteome</keyword>
<feature type="region of interest" description="Disordered" evidence="1">
    <location>
        <begin position="237"/>
        <end position="313"/>
    </location>
</feature>
<feature type="compositionally biased region" description="Basic and acidic residues" evidence="1">
    <location>
        <begin position="1339"/>
        <end position="1352"/>
    </location>
</feature>
<reference evidence="3" key="3">
    <citation type="submission" date="2022-06" db="UniProtKB">
        <authorList>
            <consortium name="EnsemblMetazoa"/>
        </authorList>
    </citation>
    <scope>IDENTIFICATION</scope>
</reference>
<feature type="compositionally biased region" description="Polar residues" evidence="1">
    <location>
        <begin position="934"/>
        <end position="950"/>
    </location>
</feature>
<dbReference type="SUPFAM" id="SSF57625">
    <property type="entry name" value="Invertebrate chitin-binding proteins"/>
    <property type="match status" value="1"/>
</dbReference>
<dbReference type="PANTHER" id="PTHR22933:SF42">
    <property type="entry name" value="FI18455P1-RELATED"/>
    <property type="match status" value="1"/>
</dbReference>
<feature type="region of interest" description="Disordered" evidence="1">
    <location>
        <begin position="130"/>
        <end position="156"/>
    </location>
</feature>
<feature type="region of interest" description="Disordered" evidence="1">
    <location>
        <begin position="519"/>
        <end position="559"/>
    </location>
</feature>
<feature type="region of interest" description="Disordered" evidence="1">
    <location>
        <begin position="683"/>
        <end position="797"/>
    </location>
</feature>
<feature type="compositionally biased region" description="Polar residues" evidence="1">
    <location>
        <begin position="1671"/>
        <end position="1687"/>
    </location>
</feature>
<proteinExistence type="predicted"/>
<feature type="compositionally biased region" description="Polar residues" evidence="1">
    <location>
        <begin position="1214"/>
        <end position="1223"/>
    </location>
</feature>
<feature type="compositionally biased region" description="Low complexity" evidence="1">
    <location>
        <begin position="683"/>
        <end position="707"/>
    </location>
</feature>
<feature type="region of interest" description="Disordered" evidence="1">
    <location>
        <begin position="375"/>
        <end position="395"/>
    </location>
</feature>
<organism evidence="2">
    <name type="scientific">Sarcoptes scabiei</name>
    <name type="common">Itch mite</name>
    <name type="synonym">Acarus scabiei</name>
    <dbReference type="NCBI Taxonomy" id="52283"/>
    <lineage>
        <taxon>Eukaryota</taxon>
        <taxon>Metazoa</taxon>
        <taxon>Ecdysozoa</taxon>
        <taxon>Arthropoda</taxon>
        <taxon>Chelicerata</taxon>
        <taxon>Arachnida</taxon>
        <taxon>Acari</taxon>
        <taxon>Acariformes</taxon>
        <taxon>Sarcoptiformes</taxon>
        <taxon>Astigmata</taxon>
        <taxon>Psoroptidia</taxon>
        <taxon>Sarcoptoidea</taxon>
        <taxon>Sarcoptidae</taxon>
        <taxon>Sarcoptinae</taxon>
        <taxon>Sarcoptes</taxon>
    </lineage>
</organism>
<feature type="compositionally biased region" description="Basic and acidic residues" evidence="1">
    <location>
        <begin position="718"/>
        <end position="729"/>
    </location>
</feature>
<feature type="region of interest" description="Disordered" evidence="1">
    <location>
        <begin position="1006"/>
        <end position="1123"/>
    </location>
</feature>
<feature type="compositionally biased region" description="Polar residues" evidence="1">
    <location>
        <begin position="1024"/>
        <end position="1035"/>
    </location>
</feature>
<feature type="compositionally biased region" description="Low complexity" evidence="1">
    <location>
        <begin position="1224"/>
        <end position="1245"/>
    </location>
</feature>
<feature type="region of interest" description="Disordered" evidence="1">
    <location>
        <begin position="1188"/>
        <end position="1249"/>
    </location>
</feature>
<gene>
    <name evidence="2" type="ORF">SSS_9006</name>
</gene>
<dbReference type="InterPro" id="IPR052976">
    <property type="entry name" value="Scoloptoxin-like"/>
</dbReference>
<dbReference type="Gene3D" id="2.170.140.10">
    <property type="entry name" value="Chitin binding domain"/>
    <property type="match status" value="1"/>
</dbReference>
<feature type="compositionally biased region" description="Low complexity" evidence="1">
    <location>
        <begin position="1047"/>
        <end position="1067"/>
    </location>
</feature>
<feature type="compositionally biased region" description="Low complexity" evidence="1">
    <location>
        <begin position="538"/>
        <end position="559"/>
    </location>
</feature>
<feature type="region of interest" description="Disordered" evidence="1">
    <location>
        <begin position="168"/>
        <end position="211"/>
    </location>
</feature>
<feature type="compositionally biased region" description="Low complexity" evidence="1">
    <location>
        <begin position="1712"/>
        <end position="1735"/>
    </location>
</feature>
<feature type="region of interest" description="Disordered" evidence="1">
    <location>
        <begin position="1339"/>
        <end position="1398"/>
    </location>
</feature>
<dbReference type="PANTHER" id="PTHR22933">
    <property type="entry name" value="FI18007P1-RELATED"/>
    <property type="match status" value="1"/>
</dbReference>
<feature type="compositionally biased region" description="Basic and acidic residues" evidence="1">
    <location>
        <begin position="913"/>
        <end position="933"/>
    </location>
</feature>
<dbReference type="Proteomes" id="UP000070412">
    <property type="component" value="Unassembled WGS sequence"/>
</dbReference>
<feature type="compositionally biased region" description="Basic and acidic residues" evidence="1">
    <location>
        <begin position="288"/>
        <end position="298"/>
    </location>
</feature>
<evidence type="ECO:0000313" key="3">
    <source>
        <dbReference type="EnsemblMetazoa" id="KAF7494906.1"/>
    </source>
</evidence>
<dbReference type="InterPro" id="IPR036508">
    <property type="entry name" value="Chitin-bd_dom_sf"/>
</dbReference>
<dbReference type="GO" id="GO:0008061">
    <property type="term" value="F:chitin binding"/>
    <property type="evidence" value="ECO:0007669"/>
    <property type="project" value="InterPro"/>
</dbReference>
<evidence type="ECO:0008006" key="5">
    <source>
        <dbReference type="Google" id="ProtNLM"/>
    </source>
</evidence>
<sequence length="1803" mass="203691">MFRNKSRNEFWNFPTPKLSPSKCLSNFNQISLNRFVLIAALILAIYQFDSTIASSALLRTKKPNLFQQYSIGSNSKNGPNFFAGDIDTILAESSTHHLHQHNVDDHHRKSLNRSDLTSSSILANRSPFDNIFQKFPSPPPSSSSSSSSIQGGLETAESTNVVHKFQFEFKHEQPVNNHQKETEREELDDDQIENDSSITSKQTSPSSATMTYRTEHHFNSDPSKHPSSATVTLDEFVEFGPPGSDQNVGSRTNNFVFHDDDDLERENSGEKSDSARIASLKPELVLLNDREENSDDRSSPSSQRIFKRKNSFNHQTDSLQDNLFDSVKTLKINRQNDRSTITTESPIDAKNWLQNQKELLQKNNRRRASMLSLVKPKPSRTSATNLFNDHHHHHHHHHLENVPMFYKLDNNNTIQNIVIPLPAHRLNDRSLATGVIVISQDPGFSQFISPLPLSSSSVSSFGPQSTSSFGSPKTLYHIDHQREMPSLLQTFYHPSVGKHFDLIGRQFHYELSNPIQTLTPTTTTRSMRNDNPDDSVEQTITTQSPQTLTSTTTESTSTSMNQFNLATENDSIRENQFDDERDFKEPIEEDFDDQKQTVKRTSNSSSSTTKTKIKVKRIKANEIDTDLIRKTTTLAENNRSDRIDGKSSTTTLIPMIDEITTSNEISDPITTTPTVLIDLTTTTTTTTTTTSPSSSTTMATTTTTATMLNGKRNSRAKSSSESRSSKSSEKISSTKKVKQNKKRKITDSTRNDSDRHEDSFVLKRKIKKISSNKIANEDHSNRNRSSSTTNQFRGSTKLNSLVKELNQAIESRMKQLKKLNESTTLFTTTSTTPTTAMTTTTIADKSSQTTTTDQSIISTTMLSSNNVKLSRKAVRNDDETNPDASFEEITTTSSPTTIFFDIDLNFTTTSKISESESDNHENRTIVKKNENTSKQEGNCSGQTATTTITSDPKKQSKNGVEKFKRQNDQNDSEEVVLERENLNGITINDDGNNDDDDEIDDIENRLRIESEENEKDQDEDDGLNPSTEANLDTNANDGNEDSGNDGGSEAITSTPDDVTSTTTDSSTLPFKGVQQEIEDDDESSTERVIQMNEIEQQQQILMDSNEENLSIENDSNELSDSDDSVITTTISALKSKTPPTTTMKSIETEPSLVMSTTPQPSASLSSSTVSAMFQDDRLTSRNNRMPASLKRNIGAGGHQSTTNKERKPIKSIDNVKNSLKSPIQQQNSQQKTTSSHFSSSVKTSSMRNDDIKRNNLLSPARKSLEKFKERIAEQQQKRQANSINSYQWLQWQKSINFLHQNSDDNLQTFMERRPPGPPQIPNNFGFSNIIVDDHIFSNTKDDPIKIKSDDPRTNFFDAGNDDQANDNDNVEEDSKKSQQRSTTSSTPPSIKIAKYELVEPPMRNMNEDKYIKIKLNDGNDYDYGSTYDDDDDDDNGRGGNDKKRNNHSNDDDEDDDEIGEANVPGVPGLDYPIFDHIPDTSFECSKQQYPGFYSDMETGCQVYHSCSLTSLFQKRKHTMEHQKQLNFNPNQHTSNHQHRSEMMLESNTQPKTIEKYRNNFDQSSSSFTSSMVGEESQLRLSRLLHSQQGRKTSEMIGGKHSFLCPNGTIFSQEYLICDWWYNVKCDESPRFYPLNRDVYASGLNLQSNDFKLSAHDLESIYDQKVASSTITNTMIENPQRSESNTDTGNDRDRSESFQNNNNNNDDHDNHNNVDNNNHNNSNNNNKNNINNNNNNKEVHIINTNANNDDNFDSTNHQYHQYLLQNTNNNNNNNNNNHQMDQTMKTSASILYPIKFHQRFSFRR</sequence>
<feature type="compositionally biased region" description="Basic and acidic residues" evidence="1">
    <location>
        <begin position="1435"/>
        <end position="1449"/>
    </location>
</feature>
<feature type="compositionally biased region" description="Basic and acidic residues" evidence="1">
    <location>
        <begin position="265"/>
        <end position="274"/>
    </location>
</feature>
<name>A0A834RE29_SARSC</name>
<feature type="compositionally biased region" description="Basic residues" evidence="1">
    <location>
        <begin position="733"/>
        <end position="744"/>
    </location>
</feature>
<protein>
    <recommendedName>
        <fullName evidence="5">Chitin-binding type-2 domain-containing protein</fullName>
    </recommendedName>
</protein>
<feature type="compositionally biased region" description="Acidic residues" evidence="1">
    <location>
        <begin position="1359"/>
        <end position="1371"/>
    </location>
</feature>
<feature type="region of interest" description="Disordered" evidence="1">
    <location>
        <begin position="1135"/>
        <end position="1168"/>
    </location>
</feature>
<feature type="compositionally biased region" description="Basic and acidic residues" evidence="1">
    <location>
        <begin position="745"/>
        <end position="761"/>
    </location>
</feature>
<feature type="region of interest" description="Disordered" evidence="1">
    <location>
        <begin position="913"/>
        <end position="975"/>
    </location>
</feature>
<feature type="compositionally biased region" description="Acidic residues" evidence="1">
    <location>
        <begin position="184"/>
        <end position="193"/>
    </location>
</feature>
<evidence type="ECO:0000256" key="1">
    <source>
        <dbReference type="SAM" id="MobiDB-lite"/>
    </source>
</evidence>
<accession>A0A834RE29</accession>
<feature type="region of interest" description="Disordered" evidence="1">
    <location>
        <begin position="586"/>
        <end position="612"/>
    </location>
</feature>
<feature type="compositionally biased region" description="Acidic residues" evidence="1">
    <location>
        <begin position="1114"/>
        <end position="1123"/>
    </location>
</feature>
<feature type="compositionally biased region" description="Low complexity" evidence="1">
    <location>
        <begin position="1155"/>
        <end position="1168"/>
    </location>
</feature>
<feature type="compositionally biased region" description="Basic and acidic residues" evidence="1">
    <location>
        <begin position="951"/>
        <end position="968"/>
    </location>
</feature>
<dbReference type="EnsemblMetazoa" id="SSS_9006s_mrna">
    <property type="protein sequence ID" value="KAF7494906.1"/>
    <property type="gene ID" value="SSS_9006"/>
</dbReference>
<feature type="compositionally biased region" description="Low complexity" evidence="1">
    <location>
        <begin position="196"/>
        <end position="207"/>
    </location>
</feature>
<feature type="compositionally biased region" description="Low complexity" evidence="1">
    <location>
        <begin position="599"/>
        <end position="610"/>
    </location>
</feature>
<feature type="region of interest" description="Disordered" evidence="1">
    <location>
        <begin position="1671"/>
        <end position="1735"/>
    </location>
</feature>
<feature type="compositionally biased region" description="Acidic residues" evidence="1">
    <location>
        <begin position="1450"/>
        <end position="1459"/>
    </location>
</feature>
<reference evidence="4" key="1">
    <citation type="journal article" date="2020" name="PLoS Negl. Trop. Dis.">
        <title>High-quality nuclear genome for Sarcoptes scabiei-A critical resource for a neglected parasite.</title>
        <authorList>
            <person name="Korhonen P.K."/>
            <person name="Gasser R.B."/>
            <person name="Ma G."/>
            <person name="Wang T."/>
            <person name="Stroehlein A.J."/>
            <person name="Young N.D."/>
            <person name="Ang C.S."/>
            <person name="Fernando D.D."/>
            <person name="Lu H.C."/>
            <person name="Taylor S."/>
            <person name="Reynolds S.L."/>
            <person name="Mofiz E."/>
            <person name="Najaraj S.H."/>
            <person name="Gowda H."/>
            <person name="Madugundu A."/>
            <person name="Renuse S."/>
            <person name="Holt D."/>
            <person name="Pandey A."/>
            <person name="Papenfuss A.T."/>
            <person name="Fischer K."/>
        </authorList>
    </citation>
    <scope>NUCLEOTIDE SEQUENCE [LARGE SCALE GENOMIC DNA]</scope>
</reference>
<dbReference type="EMBL" id="WVUK01000051">
    <property type="protein sequence ID" value="KAF7494906.1"/>
    <property type="molecule type" value="Genomic_DNA"/>
</dbReference>
<feature type="compositionally biased region" description="Low complexity" evidence="1">
    <location>
        <begin position="1379"/>
        <end position="1392"/>
    </location>
</feature>
<feature type="compositionally biased region" description="Polar residues" evidence="1">
    <location>
        <begin position="244"/>
        <end position="255"/>
    </location>
</feature>
<evidence type="ECO:0000313" key="4">
    <source>
        <dbReference type="Proteomes" id="UP000070412"/>
    </source>
</evidence>